<name>A0ACC2M4C5_PERAE</name>
<dbReference type="Proteomes" id="UP001234297">
    <property type="component" value="Chromosome 5"/>
</dbReference>
<organism evidence="1 2">
    <name type="scientific">Persea americana</name>
    <name type="common">Avocado</name>
    <dbReference type="NCBI Taxonomy" id="3435"/>
    <lineage>
        <taxon>Eukaryota</taxon>
        <taxon>Viridiplantae</taxon>
        <taxon>Streptophyta</taxon>
        <taxon>Embryophyta</taxon>
        <taxon>Tracheophyta</taxon>
        <taxon>Spermatophyta</taxon>
        <taxon>Magnoliopsida</taxon>
        <taxon>Magnoliidae</taxon>
        <taxon>Laurales</taxon>
        <taxon>Lauraceae</taxon>
        <taxon>Persea</taxon>
    </lineage>
</organism>
<evidence type="ECO:0000313" key="1">
    <source>
        <dbReference type="EMBL" id="KAJ8640459.1"/>
    </source>
</evidence>
<keyword evidence="2" id="KW-1185">Reference proteome</keyword>
<dbReference type="EMBL" id="CM056813">
    <property type="protein sequence ID" value="KAJ8640459.1"/>
    <property type="molecule type" value="Genomic_DNA"/>
</dbReference>
<protein>
    <submittedName>
        <fullName evidence="1">Uncharacterized protein</fullName>
    </submittedName>
</protein>
<sequence length="395" mass="43524">MGSFSELSLDLNPCYISKMISGFTREVSVIKDPSEKLLKVQDILKSLEEERKKIEAFKRELPFCMVLVIEAIEAVKEEEKKCRSLAEKARPVLEDFMMPVKSKLDGSRGVESEKDNRDKMNWMSSVQLWSDTNGNSNKNKPVGDLKEQKPEEQKQSALENSFLLCKNKSNGGAFTPFKGFSGFPAKKEEKEVLPRTEISLLSPIIKNPNADSGNGSSNLKSGVKATAFASSSVAAAMNIQSNSQQMQIPRKQRRCWSPELHKRFLSALNELGGSQAATPKQIRELMKVDGLTNDEVKSHLQKYRLHTRRLPSSAPATANQDVLVMGGMRGLWVPNVHYQVSKQSTSQGSPQGPLQLSGTSRAVSTTGGDSGEDEDGKSESNSWKSHLGSGGEETE</sequence>
<proteinExistence type="predicted"/>
<comment type="caution">
    <text evidence="1">The sequence shown here is derived from an EMBL/GenBank/DDBJ whole genome shotgun (WGS) entry which is preliminary data.</text>
</comment>
<gene>
    <name evidence="1" type="ORF">MRB53_017153</name>
</gene>
<reference evidence="1 2" key="1">
    <citation type="journal article" date="2022" name="Hortic Res">
        <title>A haplotype resolved chromosomal level avocado genome allows analysis of novel avocado genes.</title>
        <authorList>
            <person name="Nath O."/>
            <person name="Fletcher S.J."/>
            <person name="Hayward A."/>
            <person name="Shaw L.M."/>
            <person name="Masouleh A.K."/>
            <person name="Furtado A."/>
            <person name="Henry R.J."/>
            <person name="Mitter N."/>
        </authorList>
    </citation>
    <scope>NUCLEOTIDE SEQUENCE [LARGE SCALE GENOMIC DNA]</scope>
    <source>
        <strain evidence="2">cv. Hass</strain>
    </source>
</reference>
<accession>A0ACC2M4C5</accession>
<evidence type="ECO:0000313" key="2">
    <source>
        <dbReference type="Proteomes" id="UP001234297"/>
    </source>
</evidence>